<proteinExistence type="predicted"/>
<evidence type="ECO:0000313" key="1">
    <source>
        <dbReference type="EMBL" id="KAI0092862.1"/>
    </source>
</evidence>
<gene>
    <name evidence="1" type="ORF">BDY19DRAFT_926802</name>
</gene>
<protein>
    <submittedName>
        <fullName evidence="1">Uncharacterized protein</fullName>
    </submittedName>
</protein>
<dbReference type="EMBL" id="MU274903">
    <property type="protein sequence ID" value="KAI0092862.1"/>
    <property type="molecule type" value="Genomic_DNA"/>
</dbReference>
<comment type="caution">
    <text evidence="1">The sequence shown here is derived from an EMBL/GenBank/DDBJ whole genome shotgun (WGS) entry which is preliminary data.</text>
</comment>
<dbReference type="Proteomes" id="UP001055072">
    <property type="component" value="Unassembled WGS sequence"/>
</dbReference>
<sequence>MSLPHDGFIEPAQEDDSSSTSQHEPTAHGDTSGNILKPTNEHTLIPEPYCYNMVEHPSAAIERACLNPIHSISHIPQRQNHRNTGTKNEMLLSYLSHGLAYTIGSALSCLPPPSLEICLQAFLIPNKAGLTAGARAWSKHAHRSGNTTTDDTLASTSDAMAKSLRWWGTPSGPVARINERAVELFWRVWRGATWRNLHWLPHQVLVYEVRVPEGYGMRWAQHRSEPDVNDEKDHGSGVESGLDGSPSEGGGADADTVEATSSDVPWMFRGFVEPMMENGHELGWRH</sequence>
<reference evidence="1" key="1">
    <citation type="journal article" date="2021" name="Environ. Microbiol.">
        <title>Gene family expansions and transcriptome signatures uncover fungal adaptations to wood decay.</title>
        <authorList>
            <person name="Hage H."/>
            <person name="Miyauchi S."/>
            <person name="Viragh M."/>
            <person name="Drula E."/>
            <person name="Min B."/>
            <person name="Chaduli D."/>
            <person name="Navarro D."/>
            <person name="Favel A."/>
            <person name="Norest M."/>
            <person name="Lesage-Meessen L."/>
            <person name="Balint B."/>
            <person name="Merenyi Z."/>
            <person name="de Eugenio L."/>
            <person name="Morin E."/>
            <person name="Martinez A.T."/>
            <person name="Baldrian P."/>
            <person name="Stursova M."/>
            <person name="Martinez M.J."/>
            <person name="Novotny C."/>
            <person name="Magnuson J.K."/>
            <person name="Spatafora J.W."/>
            <person name="Maurice S."/>
            <person name="Pangilinan J."/>
            <person name="Andreopoulos W."/>
            <person name="LaButti K."/>
            <person name="Hundley H."/>
            <person name="Na H."/>
            <person name="Kuo A."/>
            <person name="Barry K."/>
            <person name="Lipzen A."/>
            <person name="Henrissat B."/>
            <person name="Riley R."/>
            <person name="Ahrendt S."/>
            <person name="Nagy L.G."/>
            <person name="Grigoriev I.V."/>
            <person name="Martin F."/>
            <person name="Rosso M.N."/>
        </authorList>
    </citation>
    <scope>NUCLEOTIDE SEQUENCE</scope>
    <source>
        <strain evidence="1">CBS 384.51</strain>
    </source>
</reference>
<evidence type="ECO:0000313" key="2">
    <source>
        <dbReference type="Proteomes" id="UP001055072"/>
    </source>
</evidence>
<accession>A0ACB8UEU5</accession>
<keyword evidence="2" id="KW-1185">Reference proteome</keyword>
<organism evidence="1 2">
    <name type="scientific">Irpex rosettiformis</name>
    <dbReference type="NCBI Taxonomy" id="378272"/>
    <lineage>
        <taxon>Eukaryota</taxon>
        <taxon>Fungi</taxon>
        <taxon>Dikarya</taxon>
        <taxon>Basidiomycota</taxon>
        <taxon>Agaricomycotina</taxon>
        <taxon>Agaricomycetes</taxon>
        <taxon>Polyporales</taxon>
        <taxon>Irpicaceae</taxon>
        <taxon>Irpex</taxon>
    </lineage>
</organism>
<name>A0ACB8UEU5_9APHY</name>